<accession>A0A977KS11</accession>
<protein>
    <submittedName>
        <fullName evidence="1">Uncharacterized protein</fullName>
    </submittedName>
</protein>
<dbReference type="EMBL" id="CP073041">
    <property type="protein sequence ID" value="UXE58591.1"/>
    <property type="molecule type" value="Genomic_DNA"/>
</dbReference>
<dbReference type="KEGG" id="wna:KA717_21380"/>
<gene>
    <name evidence="1" type="ORF">KA717_21380</name>
</gene>
<name>A0A977KS11_9CYAN</name>
<sequence length="54" mass="6134">MTYLRNVGYTVLNQLVGEVAIALNQPKEKISVEMVFRSLYYVAKAIAILQTFII</sequence>
<proteinExistence type="predicted"/>
<dbReference type="Proteomes" id="UP001065613">
    <property type="component" value="Chromosome"/>
</dbReference>
<reference evidence="1" key="1">
    <citation type="submission" date="2021-04" db="EMBL/GenBank/DDBJ databases">
        <title>Genome sequence of Woronichinia naegeliana from Washington state freshwater lake bloom.</title>
        <authorList>
            <person name="Dreher T.W."/>
        </authorList>
    </citation>
    <scope>NUCLEOTIDE SEQUENCE</scope>
    <source>
        <strain evidence="1">WA131</strain>
    </source>
</reference>
<evidence type="ECO:0000313" key="1">
    <source>
        <dbReference type="EMBL" id="UXE58591.1"/>
    </source>
</evidence>
<dbReference type="AlphaFoldDB" id="A0A977KS11"/>
<organism evidence="1">
    <name type="scientific">Woronichinia naegeliana WA131</name>
    <dbReference type="NCBI Taxonomy" id="2824559"/>
    <lineage>
        <taxon>Bacteria</taxon>
        <taxon>Bacillati</taxon>
        <taxon>Cyanobacteriota</taxon>
        <taxon>Cyanophyceae</taxon>
        <taxon>Synechococcales</taxon>
        <taxon>Coelosphaeriaceae</taxon>
        <taxon>Woronichinia</taxon>
    </lineage>
</organism>